<dbReference type="VEuPathDB" id="VectorBase:ISCI015435"/>
<name>B7QNS0_IXOSC</name>
<dbReference type="EC" id="3.4.24.81" evidence="4"/>
<dbReference type="PROSITE" id="PS50214">
    <property type="entry name" value="DISINTEGRIN_2"/>
    <property type="match status" value="1"/>
</dbReference>
<keyword evidence="2" id="KW-0812">Transmembrane</keyword>
<feature type="domain" description="Disintegrin" evidence="3">
    <location>
        <begin position="23"/>
        <end position="103"/>
    </location>
</feature>
<dbReference type="EMBL" id="ABJB010939847">
    <property type="status" value="NOT_ANNOTATED_CDS"/>
    <property type="molecule type" value="Genomic_DNA"/>
</dbReference>
<dbReference type="SMART" id="SM00050">
    <property type="entry name" value="DISIN"/>
    <property type="match status" value="1"/>
</dbReference>
<keyword evidence="2" id="KW-1133">Transmembrane helix</keyword>
<feature type="transmembrane region" description="Helical" evidence="2">
    <location>
        <begin position="182"/>
        <end position="202"/>
    </location>
</feature>
<reference evidence="5" key="2">
    <citation type="submission" date="2020-05" db="UniProtKB">
        <authorList>
            <consortium name="EnsemblMetazoa"/>
        </authorList>
    </citation>
    <scope>IDENTIFICATION</scope>
    <source>
        <strain evidence="5">wikel</strain>
    </source>
</reference>
<dbReference type="EMBL" id="ABJB010436784">
    <property type="status" value="NOT_ANNOTATED_CDS"/>
    <property type="molecule type" value="Genomic_DNA"/>
</dbReference>
<keyword evidence="6" id="KW-1185">Reference proteome</keyword>
<dbReference type="InterPro" id="IPR036436">
    <property type="entry name" value="Disintegrin_dom_sf"/>
</dbReference>
<dbReference type="EMBL" id="DS979896">
    <property type="protein sequence ID" value="EEC20492.1"/>
    <property type="molecule type" value="Genomic_DNA"/>
</dbReference>
<proteinExistence type="predicted"/>
<evidence type="ECO:0000256" key="2">
    <source>
        <dbReference type="SAM" id="Phobius"/>
    </source>
</evidence>
<dbReference type="EMBL" id="ABJB010226401">
    <property type="status" value="NOT_ANNOTATED_CDS"/>
    <property type="molecule type" value="Genomic_DNA"/>
</dbReference>
<dbReference type="Pfam" id="PF21299">
    <property type="entry name" value="ADAM10_Cys-rich"/>
    <property type="match status" value="1"/>
</dbReference>
<organism>
    <name type="scientific">Ixodes scapularis</name>
    <name type="common">Black-legged tick</name>
    <name type="synonym">Deer tick</name>
    <dbReference type="NCBI Taxonomy" id="6945"/>
    <lineage>
        <taxon>Eukaryota</taxon>
        <taxon>Metazoa</taxon>
        <taxon>Ecdysozoa</taxon>
        <taxon>Arthropoda</taxon>
        <taxon>Chelicerata</taxon>
        <taxon>Arachnida</taxon>
        <taxon>Acari</taxon>
        <taxon>Parasitiformes</taxon>
        <taxon>Ixodida</taxon>
        <taxon>Ixodoidea</taxon>
        <taxon>Ixodidae</taxon>
        <taxon>Ixodinae</taxon>
        <taxon>Ixodes</taxon>
    </lineage>
</organism>
<dbReference type="GO" id="GO:0016787">
    <property type="term" value="F:hydrolase activity"/>
    <property type="evidence" value="ECO:0007669"/>
    <property type="project" value="UniProtKB-KW"/>
</dbReference>
<dbReference type="InterPro" id="IPR051489">
    <property type="entry name" value="ADAM_Metalloproteinase"/>
</dbReference>
<keyword evidence="2" id="KW-0472">Membrane</keyword>
<evidence type="ECO:0000259" key="3">
    <source>
        <dbReference type="PROSITE" id="PS50214"/>
    </source>
</evidence>
<comment type="caution">
    <text evidence="1">Lacks conserved residue(s) required for the propagation of feature annotation.</text>
</comment>
<evidence type="ECO:0000256" key="1">
    <source>
        <dbReference type="PROSITE-ProRule" id="PRU00068"/>
    </source>
</evidence>
<dbReference type="OrthoDB" id="6499136at2759"/>
<sequence>MELYQLTSWLVYSVAQQPAEDSGPICGNTLVEANETCDCGYLESECQDKCCYARKNSAGQRGCTLKASAKCSPTAGPCCDRDCNPLDNKTMCSPEGFCTEQGCFLYGTGGCQPIGEFEQTKSLRNLRLQPGSPCNGLKGYCDVFHKCRDIDEEGPLTRLQRIFFGSQSIGAIRDLITKHPTVAGIIFLVFLSFLVLLFRCFAVHTPTSNPHKKQAQKLRNTMKHPMNIF</sequence>
<dbReference type="VEuPathDB" id="VectorBase:ISCP_008281"/>
<protein>
    <submittedName>
        <fullName evidence="4 5">ADAM10, putative</fullName>
        <ecNumber evidence="4">3.4.24.81</ecNumber>
    </submittedName>
</protein>
<evidence type="ECO:0000313" key="5">
    <source>
        <dbReference type="EnsemblMetazoa" id="ISCW015435-PA"/>
    </source>
</evidence>
<dbReference type="EMBL" id="ABJB010340232">
    <property type="status" value="NOT_ANNOTATED_CDS"/>
    <property type="molecule type" value="Genomic_DNA"/>
</dbReference>
<evidence type="ECO:0000313" key="4">
    <source>
        <dbReference type="EMBL" id="EEC20492.1"/>
    </source>
</evidence>
<dbReference type="EMBL" id="ABJB010449640">
    <property type="status" value="NOT_ANNOTATED_CDS"/>
    <property type="molecule type" value="Genomic_DNA"/>
</dbReference>
<dbReference type="HOGENOM" id="CLU_1212404_0_0_1"/>
<dbReference type="InterPro" id="IPR001762">
    <property type="entry name" value="Disintegrin_dom"/>
</dbReference>
<dbReference type="PANTHER" id="PTHR45702:SF2">
    <property type="entry name" value="KUZBANIAN, ISOFORM A"/>
    <property type="match status" value="1"/>
</dbReference>
<dbReference type="Proteomes" id="UP000001555">
    <property type="component" value="Unassembled WGS sequence"/>
</dbReference>
<gene>
    <name evidence="4" type="ORF">IscW_ISCW015435</name>
</gene>
<feature type="non-terminal residue" evidence="4">
    <location>
        <position position="229"/>
    </location>
</feature>
<dbReference type="InterPro" id="IPR049038">
    <property type="entry name" value="ADAM10_Cys-rich"/>
</dbReference>
<dbReference type="PANTHER" id="PTHR45702">
    <property type="entry name" value="ADAM10/ADAM17 METALLOPEPTIDASE FAMILY MEMBER"/>
    <property type="match status" value="1"/>
</dbReference>
<reference evidence="4 6" key="1">
    <citation type="submission" date="2008-03" db="EMBL/GenBank/DDBJ databases">
        <title>Annotation of Ixodes scapularis.</title>
        <authorList>
            <consortium name="Ixodes scapularis Genome Project Consortium"/>
            <person name="Caler E."/>
            <person name="Hannick L.I."/>
            <person name="Bidwell S."/>
            <person name="Joardar V."/>
            <person name="Thiagarajan M."/>
            <person name="Amedeo P."/>
            <person name="Galinsky K.J."/>
            <person name="Schobel S."/>
            <person name="Inman J."/>
            <person name="Hostetler J."/>
            <person name="Miller J."/>
            <person name="Hammond M."/>
            <person name="Megy K."/>
            <person name="Lawson D."/>
            <person name="Kodira C."/>
            <person name="Sutton G."/>
            <person name="Meyer J."/>
            <person name="Hill C.A."/>
            <person name="Birren B."/>
            <person name="Nene V."/>
            <person name="Collins F."/>
            <person name="Alarcon-Chaidez F."/>
            <person name="Wikel S."/>
            <person name="Strausberg R."/>
        </authorList>
    </citation>
    <scope>NUCLEOTIDE SEQUENCE [LARGE SCALE GENOMIC DNA]</scope>
    <source>
        <strain evidence="6">Wikel</strain>
        <strain evidence="4">Wikel colony</strain>
    </source>
</reference>
<dbReference type="AlphaFoldDB" id="B7QNS0"/>
<dbReference type="EMBL" id="ABJB010588214">
    <property type="status" value="NOT_ANNOTATED_CDS"/>
    <property type="molecule type" value="Genomic_DNA"/>
</dbReference>
<keyword evidence="4" id="KW-0378">Hydrolase</keyword>
<accession>B7QNS0</accession>
<dbReference type="VEuPathDB" id="VectorBase:ISCW015435"/>
<evidence type="ECO:0000313" key="6">
    <source>
        <dbReference type="Proteomes" id="UP000001555"/>
    </source>
</evidence>
<dbReference type="EnsemblMetazoa" id="ISCW015435-RA">
    <property type="protein sequence ID" value="ISCW015435-PA"/>
    <property type="gene ID" value="ISCW015435"/>
</dbReference>
<dbReference type="Gene3D" id="4.10.70.10">
    <property type="entry name" value="Disintegrin domain"/>
    <property type="match status" value="1"/>
</dbReference>
<dbReference type="PaxDb" id="6945-B7QNS0"/>
<dbReference type="STRING" id="6945.B7QNS0"/>